<dbReference type="AlphaFoldDB" id="A0A7W9GFR5"/>
<dbReference type="GO" id="GO:0004497">
    <property type="term" value="F:monooxygenase activity"/>
    <property type="evidence" value="ECO:0007669"/>
    <property type="project" value="UniProtKB-KW"/>
</dbReference>
<organism evidence="2 3">
    <name type="scientific">Nonomuraea jabiensis</name>
    <dbReference type="NCBI Taxonomy" id="882448"/>
    <lineage>
        <taxon>Bacteria</taxon>
        <taxon>Bacillati</taxon>
        <taxon>Actinomycetota</taxon>
        <taxon>Actinomycetes</taxon>
        <taxon>Streptosporangiales</taxon>
        <taxon>Streptosporangiaceae</taxon>
        <taxon>Nonomuraea</taxon>
    </lineage>
</organism>
<dbReference type="SUPFAM" id="SSF54909">
    <property type="entry name" value="Dimeric alpha+beta barrel"/>
    <property type="match status" value="1"/>
</dbReference>
<dbReference type="PROSITE" id="PS51725">
    <property type="entry name" value="ABM"/>
    <property type="match status" value="1"/>
</dbReference>
<dbReference type="InterPro" id="IPR011008">
    <property type="entry name" value="Dimeric_a/b-barrel"/>
</dbReference>
<reference evidence="2 3" key="1">
    <citation type="submission" date="2020-08" db="EMBL/GenBank/DDBJ databases">
        <title>Sequencing the genomes of 1000 actinobacteria strains.</title>
        <authorList>
            <person name="Klenk H.-P."/>
        </authorList>
    </citation>
    <scope>NUCLEOTIDE SEQUENCE [LARGE SCALE GENOMIC DNA]</scope>
    <source>
        <strain evidence="2 3">DSM 45507</strain>
    </source>
</reference>
<dbReference type="Proteomes" id="UP000579153">
    <property type="component" value="Unassembled WGS sequence"/>
</dbReference>
<keyword evidence="2" id="KW-0503">Monooxygenase</keyword>
<dbReference type="RefSeq" id="WP_185076007.1">
    <property type="nucleotide sequence ID" value="NZ_JACHMB010000001.1"/>
</dbReference>
<dbReference type="EMBL" id="JACHMB010000001">
    <property type="protein sequence ID" value="MBB5782985.1"/>
    <property type="molecule type" value="Genomic_DNA"/>
</dbReference>
<dbReference type="Gene3D" id="3.30.70.100">
    <property type="match status" value="1"/>
</dbReference>
<evidence type="ECO:0000259" key="1">
    <source>
        <dbReference type="PROSITE" id="PS51725"/>
    </source>
</evidence>
<dbReference type="InterPro" id="IPR007138">
    <property type="entry name" value="ABM_dom"/>
</dbReference>
<name>A0A7W9GFR5_9ACTN</name>
<keyword evidence="2" id="KW-0560">Oxidoreductase</keyword>
<dbReference type="Pfam" id="PF03992">
    <property type="entry name" value="ABM"/>
    <property type="match status" value="1"/>
</dbReference>
<evidence type="ECO:0000313" key="3">
    <source>
        <dbReference type="Proteomes" id="UP000579153"/>
    </source>
</evidence>
<protein>
    <submittedName>
        <fullName evidence="2">Heme-degrading monooxygenase HmoA</fullName>
    </submittedName>
</protein>
<evidence type="ECO:0000313" key="2">
    <source>
        <dbReference type="EMBL" id="MBB5782985.1"/>
    </source>
</evidence>
<keyword evidence="3" id="KW-1185">Reference proteome</keyword>
<gene>
    <name evidence="2" type="ORF">HD596_009741</name>
</gene>
<sequence length="124" mass="14184">MTDVPFTRTETPVLEPITMINAFTVPVEESERFLRRWKSNAEIMAGKPGFVRARLHQSLINGAELRYVNVAHWESGAQLEEAQKDPEWYANTLQMLNDPELHIQARPSIYEVVVEVEPGARLLP</sequence>
<feature type="domain" description="ABM" evidence="1">
    <location>
        <begin position="17"/>
        <end position="109"/>
    </location>
</feature>
<proteinExistence type="predicted"/>
<comment type="caution">
    <text evidence="2">The sequence shown here is derived from an EMBL/GenBank/DDBJ whole genome shotgun (WGS) entry which is preliminary data.</text>
</comment>
<accession>A0A7W9GFR5</accession>